<evidence type="ECO:0000256" key="11">
    <source>
        <dbReference type="RuleBase" id="RU003947"/>
    </source>
</evidence>
<keyword evidence="5" id="KW-0597">Phosphoprotein</keyword>
<evidence type="ECO:0000256" key="12">
    <source>
        <dbReference type="SAM" id="MobiDB-lite"/>
    </source>
</evidence>
<dbReference type="PANTHER" id="PTHR11596">
    <property type="entry name" value="ALKALINE PHOSPHATASE"/>
    <property type="match status" value="1"/>
</dbReference>
<evidence type="ECO:0000256" key="6">
    <source>
        <dbReference type="ARBA" id="ARBA00022723"/>
    </source>
</evidence>
<keyword evidence="7 11" id="KW-0378">Hydrolase</keyword>
<proteinExistence type="inferred from homology"/>
<comment type="cofactor">
    <cofactor evidence="1">
        <name>Mg(2+)</name>
        <dbReference type="ChEBI" id="CHEBI:18420"/>
    </cofactor>
</comment>
<reference evidence="14 15" key="1">
    <citation type="submission" date="2024-06" db="EMBL/GenBank/DDBJ databases">
        <title>Complete genome of Phlyctema vagabunda strain 19-DSS-EL-015.</title>
        <authorList>
            <person name="Fiorenzani C."/>
        </authorList>
    </citation>
    <scope>NUCLEOTIDE SEQUENCE [LARGE SCALE GENOMIC DNA]</scope>
    <source>
        <strain evidence="14 15">19-DSS-EL-015</strain>
    </source>
</reference>
<feature type="region of interest" description="Disordered" evidence="12">
    <location>
        <begin position="1"/>
        <end position="32"/>
    </location>
</feature>
<dbReference type="SMART" id="SM00098">
    <property type="entry name" value="alkPPc"/>
    <property type="match status" value="1"/>
</dbReference>
<dbReference type="SUPFAM" id="SSF53649">
    <property type="entry name" value="Alkaline phosphatase-like"/>
    <property type="match status" value="1"/>
</dbReference>
<dbReference type="PRINTS" id="PR00113">
    <property type="entry name" value="ALKPHPHTASE"/>
</dbReference>
<evidence type="ECO:0000313" key="15">
    <source>
        <dbReference type="Proteomes" id="UP001629113"/>
    </source>
</evidence>
<comment type="catalytic activity">
    <reaction evidence="11">
        <text>a phosphate monoester + H2O = an alcohol + phosphate</text>
        <dbReference type="Rhea" id="RHEA:15017"/>
        <dbReference type="ChEBI" id="CHEBI:15377"/>
        <dbReference type="ChEBI" id="CHEBI:30879"/>
        <dbReference type="ChEBI" id="CHEBI:43474"/>
        <dbReference type="ChEBI" id="CHEBI:67140"/>
        <dbReference type="EC" id="3.1.3.1"/>
    </reaction>
</comment>
<keyword evidence="13" id="KW-0812">Transmembrane</keyword>
<dbReference type="CDD" id="cd16012">
    <property type="entry name" value="ALP"/>
    <property type="match status" value="1"/>
</dbReference>
<evidence type="ECO:0000256" key="13">
    <source>
        <dbReference type="SAM" id="Phobius"/>
    </source>
</evidence>
<keyword evidence="13" id="KW-0472">Membrane</keyword>
<evidence type="ECO:0000256" key="9">
    <source>
        <dbReference type="ARBA" id="ARBA00022842"/>
    </source>
</evidence>
<dbReference type="EMBL" id="JBFCZG010000004">
    <property type="protein sequence ID" value="KAL3423313.1"/>
    <property type="molecule type" value="Genomic_DNA"/>
</dbReference>
<evidence type="ECO:0000256" key="4">
    <source>
        <dbReference type="ARBA" id="ARBA00012647"/>
    </source>
</evidence>
<protein>
    <recommendedName>
        <fullName evidence="4 11">Alkaline phosphatase</fullName>
        <ecNumber evidence="4 11">3.1.3.1</ecNumber>
    </recommendedName>
</protein>
<evidence type="ECO:0000313" key="14">
    <source>
        <dbReference type="EMBL" id="KAL3423313.1"/>
    </source>
</evidence>
<evidence type="ECO:0000256" key="3">
    <source>
        <dbReference type="ARBA" id="ARBA00005984"/>
    </source>
</evidence>
<evidence type="ECO:0000256" key="7">
    <source>
        <dbReference type="ARBA" id="ARBA00022801"/>
    </source>
</evidence>
<organism evidence="14 15">
    <name type="scientific">Phlyctema vagabunda</name>
    <dbReference type="NCBI Taxonomy" id="108571"/>
    <lineage>
        <taxon>Eukaryota</taxon>
        <taxon>Fungi</taxon>
        <taxon>Dikarya</taxon>
        <taxon>Ascomycota</taxon>
        <taxon>Pezizomycotina</taxon>
        <taxon>Leotiomycetes</taxon>
        <taxon>Helotiales</taxon>
        <taxon>Dermateaceae</taxon>
        <taxon>Phlyctema</taxon>
    </lineage>
</organism>
<dbReference type="Gene3D" id="1.10.60.40">
    <property type="match status" value="1"/>
</dbReference>
<dbReference type="Pfam" id="PF00245">
    <property type="entry name" value="Alk_phosphatase"/>
    <property type="match status" value="1"/>
</dbReference>
<accession>A0ABR4PJ10</accession>
<dbReference type="InterPro" id="IPR017850">
    <property type="entry name" value="Alkaline_phosphatase_core_sf"/>
</dbReference>
<dbReference type="InterPro" id="IPR018299">
    <property type="entry name" value="Alkaline_phosphatase_AS"/>
</dbReference>
<comment type="cofactor">
    <cofactor evidence="2">
        <name>Zn(2+)</name>
        <dbReference type="ChEBI" id="CHEBI:29105"/>
    </cofactor>
</comment>
<keyword evidence="9 11" id="KW-0460">Magnesium</keyword>
<dbReference type="Proteomes" id="UP001629113">
    <property type="component" value="Unassembled WGS sequence"/>
</dbReference>
<keyword evidence="6" id="KW-0479">Metal-binding</keyword>
<comment type="caution">
    <text evidence="14">The sequence shown here is derived from an EMBL/GenBank/DDBJ whole genome shotgun (WGS) entry which is preliminary data.</text>
</comment>
<comment type="similarity">
    <text evidence="3 10">Belongs to the alkaline phosphatase family.</text>
</comment>
<gene>
    <name evidence="14" type="ORF">PVAG01_05060</name>
</gene>
<sequence>MAPAQPLFADERRASSAHSEERAAREDDALLGNDNKSSKHGRYAFWKEVGLFIWAALATVAVIILAVLFHQASTPDKNGKGSKPTGKRNLIFMVSDGMGPASLSLTRSYRQFVDGLSIDDVLVLDQHFIGSSRTRSSNSLVTDSAAGATAFSCGRKSYNGAISILPDHTPCGTVLEAAKKSGYMTGLVVTTDITDATPACFASHVNLRTEQDAIAQQEVGDHPLGRVVDLMLGGGRCHFLPNTTDGGCRADGLDVTKLAQDKYGWNYIDDMKGFEGLKLGSAAKLPLLGLFAPTDFPFKIDRRSMDGVYPSLEDMAKTALKALEAATQDSEQGFFLMIEGSRIDHAGHANDPAAQVHEVLEYDRAFAAVTNFLEKSDVPGVVVSTSDHETGGLAISRQLRPPPSYPQYLWYPQVLANATYSAEYLARSLFSFITSPSKDITRSSKSIEKYIREDLIQEGLGIGDATNAEVQLVLDHPELSGVYFADMISRRAQIGWSSHGHSAVDVNIYGSSGSDQLHGNHENIEVGKFLREYLDVDVDAVTKELNKNVDSFVLTAAEKSGWTGRVPTAEELESVSWHYEP</sequence>
<evidence type="ECO:0000256" key="8">
    <source>
        <dbReference type="ARBA" id="ARBA00022833"/>
    </source>
</evidence>
<dbReference type="Gene3D" id="3.40.720.10">
    <property type="entry name" value="Alkaline Phosphatase, subunit A"/>
    <property type="match status" value="1"/>
</dbReference>
<dbReference type="EC" id="3.1.3.1" evidence="4 11"/>
<dbReference type="InterPro" id="IPR001952">
    <property type="entry name" value="Alkaline_phosphatase"/>
</dbReference>
<evidence type="ECO:0000256" key="1">
    <source>
        <dbReference type="ARBA" id="ARBA00001946"/>
    </source>
</evidence>
<evidence type="ECO:0000256" key="2">
    <source>
        <dbReference type="ARBA" id="ARBA00001947"/>
    </source>
</evidence>
<keyword evidence="15" id="KW-1185">Reference proteome</keyword>
<feature type="compositionally biased region" description="Basic and acidic residues" evidence="12">
    <location>
        <begin position="9"/>
        <end position="28"/>
    </location>
</feature>
<dbReference type="PROSITE" id="PS00123">
    <property type="entry name" value="ALKALINE_PHOSPHATASE"/>
    <property type="match status" value="1"/>
</dbReference>
<dbReference type="PANTHER" id="PTHR11596:SF5">
    <property type="entry name" value="ALKALINE PHOSPHATASE"/>
    <property type="match status" value="1"/>
</dbReference>
<keyword evidence="8 11" id="KW-0862">Zinc</keyword>
<name>A0ABR4PJ10_9HELO</name>
<evidence type="ECO:0000256" key="5">
    <source>
        <dbReference type="ARBA" id="ARBA00022553"/>
    </source>
</evidence>
<feature type="transmembrane region" description="Helical" evidence="13">
    <location>
        <begin position="49"/>
        <end position="69"/>
    </location>
</feature>
<keyword evidence="13" id="KW-1133">Transmembrane helix</keyword>
<evidence type="ECO:0000256" key="10">
    <source>
        <dbReference type="RuleBase" id="RU003946"/>
    </source>
</evidence>